<keyword evidence="2" id="KW-0067">ATP-binding</keyword>
<feature type="compositionally biased region" description="Basic and acidic residues" evidence="1">
    <location>
        <begin position="314"/>
        <end position="328"/>
    </location>
</feature>
<accession>A0ABY3XRT3</accession>
<dbReference type="InterPro" id="IPR005662">
    <property type="entry name" value="GTPase_Era-like"/>
</dbReference>
<dbReference type="SUPFAM" id="SSF52540">
    <property type="entry name" value="P-loop containing nucleoside triphosphate hydrolases"/>
    <property type="match status" value="2"/>
</dbReference>
<dbReference type="Proteomes" id="UP001202244">
    <property type="component" value="Chromosome"/>
</dbReference>
<feature type="compositionally biased region" description="Gly residues" evidence="1">
    <location>
        <begin position="164"/>
        <end position="180"/>
    </location>
</feature>
<dbReference type="EMBL" id="CP093846">
    <property type="protein sequence ID" value="UNS97059.1"/>
    <property type="molecule type" value="Genomic_DNA"/>
</dbReference>
<dbReference type="RefSeq" id="WP_242751226.1">
    <property type="nucleotide sequence ID" value="NZ_CP093846.1"/>
</dbReference>
<feature type="compositionally biased region" description="Low complexity" evidence="1">
    <location>
        <begin position="150"/>
        <end position="163"/>
    </location>
</feature>
<name>A0ABY3XRT3_9ACTN</name>
<dbReference type="GO" id="GO:0005524">
    <property type="term" value="F:ATP binding"/>
    <property type="evidence" value="ECO:0007669"/>
    <property type="project" value="UniProtKB-KW"/>
</dbReference>
<feature type="compositionally biased region" description="Gly residues" evidence="1">
    <location>
        <begin position="187"/>
        <end position="201"/>
    </location>
</feature>
<keyword evidence="3" id="KW-1185">Reference proteome</keyword>
<keyword evidence="2" id="KW-0547">Nucleotide-binding</keyword>
<feature type="region of interest" description="Disordered" evidence="1">
    <location>
        <begin position="747"/>
        <end position="788"/>
    </location>
</feature>
<protein>
    <submittedName>
        <fullName evidence="2">ATP-binding protein</fullName>
    </submittedName>
</protein>
<feature type="compositionally biased region" description="Basic and acidic residues" evidence="1">
    <location>
        <begin position="220"/>
        <end position="239"/>
    </location>
</feature>
<evidence type="ECO:0000256" key="1">
    <source>
        <dbReference type="SAM" id="MobiDB-lite"/>
    </source>
</evidence>
<feature type="compositionally biased region" description="Gly residues" evidence="1">
    <location>
        <begin position="137"/>
        <end position="149"/>
    </location>
</feature>
<dbReference type="PANTHER" id="PTHR42698:SF1">
    <property type="entry name" value="GTPASE ERA, MITOCHONDRIAL"/>
    <property type="match status" value="1"/>
</dbReference>
<sequence>MAILDVRLELLDALTALRERVAAARFPLPLPGAERARRSRDELLAQLDDYLLPRVRTPEAPLLAVIGGSTGAGKSTLVNSLVGRKVSEAGVLRPTTRTPVLVCHPDDRAWFIGRRVLPGLERAWVPRQDAPDPAVGSGSGGVGGAGGPRTGTRAGAGARTGTRLGAGAGAGAGGAGGLGRRGSDVASGGGPGGGAGEGVGFVGLPADDGRSGHGGGWRGGSDRSRDGERPAHLGSDRDPAAWGPDGEPTAWGSGDEPAAWGTDGGSQWQTGEPQWQTGGSRWQDGESPWQARGTQWEADRGAAWEADGGTGWESGRRPAWEAGGEHGWEPGWDGDEAAEGEAPPPTLRIETDSGLPPGLALLDAPDIDSLVAHNRDLAAELICAADIWVLVTTAARYGDAVPWHLLRSAKEYDVTLATVLDRVPHQMASEVAAQYGLLLDREGLGEVPRFTIPELPESASGSGLLPVSAVSGLRDWLEGRAADPAAHQAAADRTAAGALASLRPRIAALAGASATQYAAVHRLSRHIETAYEHAGTRLRARITEGELLAGDAAEHWRCFPADSDGDELLDALCDGLAALLCGAVAAADERVAEQRRATPALDHCGPSGTDGEGERGEAAGRIGVMVRRWRRCVEELAEEETRAAGRAGAPDGDTERVAGLLVAALLGGRRAAGADDSLAALLGDDNAHELREQCAEMLDECVERVLNGERDLRLAPLDDVDTGPAPQMELIAAFSAVIRLEKAPHRLREPVGAETPTRDFPPTRTPLGLHTSTQRGPQRGLQSAHMER</sequence>
<dbReference type="CDD" id="cd00882">
    <property type="entry name" value="Ras_like_GTPase"/>
    <property type="match status" value="1"/>
</dbReference>
<reference evidence="2 3" key="1">
    <citation type="journal article" date="2023" name="Microbiol. Spectr.">
        <title>Synergy between Genome Mining, Metabolomics, and Bioinformatics Uncovers Antibacterial Chlorinated Carbazole Alkaloids and Their Biosynthetic Gene Cluster from Streptomyces tubbatahanensis sp. nov., a Novel Actinomycete Isolated from Sulu Sea, Philippines.</title>
        <authorList>
            <person name="Tenebro C.P."/>
            <person name="Trono D.J.V.L."/>
            <person name="Balida L.A.P."/>
            <person name="Bayog L.K.A."/>
            <person name="Bruna J.R."/>
            <person name="Sabido E.M."/>
            <person name="Caspe D.P.C."/>
            <person name="de Los Santos E.L.C."/>
            <person name="Saludes J.P."/>
            <person name="Dalisay D.S."/>
        </authorList>
    </citation>
    <scope>NUCLEOTIDE SEQUENCE [LARGE SCALE GENOMIC DNA]</scope>
    <source>
        <strain evidence="2 3">DSD3025</strain>
    </source>
</reference>
<dbReference type="InterPro" id="IPR027417">
    <property type="entry name" value="P-loop_NTPase"/>
</dbReference>
<feature type="compositionally biased region" description="Polar residues" evidence="1">
    <location>
        <begin position="265"/>
        <end position="280"/>
    </location>
</feature>
<evidence type="ECO:0000313" key="3">
    <source>
        <dbReference type="Proteomes" id="UP001202244"/>
    </source>
</evidence>
<gene>
    <name evidence="2" type="ORF">MMF93_11475</name>
</gene>
<dbReference type="Gene3D" id="3.40.50.300">
    <property type="entry name" value="P-loop containing nucleotide triphosphate hydrolases"/>
    <property type="match status" value="1"/>
</dbReference>
<evidence type="ECO:0000313" key="2">
    <source>
        <dbReference type="EMBL" id="UNS97059.1"/>
    </source>
</evidence>
<organism evidence="2 3">
    <name type="scientific">Streptomyces tubbatahanensis</name>
    <dbReference type="NCBI Taxonomy" id="2923272"/>
    <lineage>
        <taxon>Bacteria</taxon>
        <taxon>Bacillati</taxon>
        <taxon>Actinomycetota</taxon>
        <taxon>Actinomycetes</taxon>
        <taxon>Kitasatosporales</taxon>
        <taxon>Streptomycetaceae</taxon>
        <taxon>Streptomyces</taxon>
    </lineage>
</organism>
<dbReference type="PANTHER" id="PTHR42698">
    <property type="entry name" value="GTPASE ERA"/>
    <property type="match status" value="1"/>
</dbReference>
<proteinExistence type="predicted"/>
<feature type="region of interest" description="Disordered" evidence="1">
    <location>
        <begin position="127"/>
        <end position="346"/>
    </location>
</feature>